<dbReference type="GO" id="GO:0042781">
    <property type="term" value="F:3'-tRNA processing endoribonuclease activity"/>
    <property type="evidence" value="ECO:0007669"/>
    <property type="project" value="UniProtKB-EC"/>
</dbReference>
<dbReference type="Pfam" id="PF12706">
    <property type="entry name" value="Lactamase_B_2"/>
    <property type="match status" value="1"/>
</dbReference>
<dbReference type="InterPro" id="IPR027794">
    <property type="entry name" value="tRNase_Z_dom"/>
</dbReference>
<dbReference type="AlphaFoldDB" id="A0AAF0ET80"/>
<keyword evidence="7" id="KW-0479">Metal-binding</keyword>
<evidence type="ECO:0000259" key="12">
    <source>
        <dbReference type="SMART" id="SM00849"/>
    </source>
</evidence>
<organism evidence="13 14">
    <name type="scientific">Malassezia cuniculi</name>
    <dbReference type="NCBI Taxonomy" id="948313"/>
    <lineage>
        <taxon>Eukaryota</taxon>
        <taxon>Fungi</taxon>
        <taxon>Dikarya</taxon>
        <taxon>Basidiomycota</taxon>
        <taxon>Ustilaginomycotina</taxon>
        <taxon>Malasseziomycetes</taxon>
        <taxon>Malasseziales</taxon>
        <taxon>Malasseziaceae</taxon>
        <taxon>Malassezia</taxon>
    </lineage>
</organism>
<evidence type="ECO:0000256" key="11">
    <source>
        <dbReference type="SAM" id="MobiDB-lite"/>
    </source>
</evidence>
<proteinExistence type="inferred from homology"/>
<keyword evidence="8" id="KW-0255">Endonuclease</keyword>
<evidence type="ECO:0000256" key="2">
    <source>
        <dbReference type="ARBA" id="ARBA00001947"/>
    </source>
</evidence>
<accession>A0AAF0ET80</accession>
<keyword evidence="14" id="KW-1185">Reference proteome</keyword>
<dbReference type="GO" id="GO:1990180">
    <property type="term" value="P:mitochondrial tRNA 3'-end processing"/>
    <property type="evidence" value="ECO:0007669"/>
    <property type="project" value="TreeGrafter"/>
</dbReference>
<dbReference type="InterPro" id="IPR036866">
    <property type="entry name" value="RibonucZ/Hydroxyglut_hydro"/>
</dbReference>
<sequence length="900" mass="97395">MGSSHIRILAPPTSDTSVAPTVVLQCDATKYMFNAGEGTTRASAQRRMSNTKVEHIFISKVASECIGGIPGLLMTLADGGKTSLTLHGPPSLTYALATTRFYAKRSSMAVEPHQVEGGEVLKDAHVTITAVPLALRGTPPEATGEPTFKPEDTPWNDPKWSPTRLSGADAALWHTTVVKDAWGARSGSLVSRSPSRLPPPADYSPVFAYICAGHTQRGKFDISAVAEYGVPRGPAYARLAAGEDVLIDRPVGWAALDAAQRAEWLRAKKNQKCQYELEQVLIRSSDVMGSSRAGPVFFYMYLPSPEYIEPLLKEPASSQFAPYTYENNAHLPEEQRMTPHVIIHAAAKDIVEDARYQKWMASFGPACHHIIANKDHCADELVFTSSAASLLRLGRIDGRMFAMPGYSLEPAASVEESMARHGFTLGDVRAAALDQIVGLHPRTPPEILPSTAPAFNAPPGDQEAQLACIEEADQEAWDAYKQEAAKVGSVAASGASVADGLEFTTLGTGSSMPSKYRNVLSTLVHLPGDGYVLLDAGESTYGQLARRFGPGDNGWSGCGVDKILRNLRLLFVSHIHGDHHMGVARLLRERRLLNPSEPLYLVTNNYTRYYLTEYSLIEPLGLGEGVVCIDNEEILGSRNGGASCDALRKALRLSEIHTVAVNHRASHCYGVVLKHSDGWSLVFSGDTMPTDALVEAGRGASVLIHEATMEDVEAELAQAKGHSTIGQAIEIARRMEAEHVLLTHFSQRYPKLARLGATHGGTLHIGTAFDLMQAKTSDFRRMAAFRPALEMLFASDELESENGDAAVEETKDTLACAKRAKKEHVAPAASQRHTIREFDYRYVMLAFISKTPPITLPSELSVHAGVTQALEEMHGLVGGAITIDVLNVAATQNGAEAVLR</sequence>
<dbReference type="PANTHER" id="PTHR12553:SF49">
    <property type="entry name" value="ZINC PHOSPHODIESTERASE ELAC PROTEIN 2"/>
    <property type="match status" value="1"/>
</dbReference>
<dbReference type="PANTHER" id="PTHR12553">
    <property type="entry name" value="ZINC PHOSPHODIESTERASE ELAC PROTEIN 2"/>
    <property type="match status" value="1"/>
</dbReference>
<comment type="similarity">
    <text evidence="3">Belongs to the RNase Z family.</text>
</comment>
<dbReference type="CDD" id="cd07718">
    <property type="entry name" value="RNaseZ_ELAC1_ELAC2-C-term-like_MBL-fold"/>
    <property type="match status" value="1"/>
</dbReference>
<evidence type="ECO:0000256" key="3">
    <source>
        <dbReference type="ARBA" id="ARBA00007823"/>
    </source>
</evidence>
<reference evidence="13" key="1">
    <citation type="submission" date="2023-03" db="EMBL/GenBank/DDBJ databases">
        <title>Mating type loci evolution in Malassezia.</title>
        <authorList>
            <person name="Coelho M.A."/>
        </authorList>
    </citation>
    <scope>NUCLEOTIDE SEQUENCE</scope>
    <source>
        <strain evidence="13">CBS 11721</strain>
    </source>
</reference>
<keyword evidence="10" id="KW-0862">Zinc</keyword>
<keyword evidence="6" id="KW-0540">Nuclease</keyword>
<feature type="region of interest" description="Disordered" evidence="11">
    <location>
        <begin position="136"/>
        <end position="158"/>
    </location>
</feature>
<dbReference type="InterPro" id="IPR049128">
    <property type="entry name" value="Pop8-like_dom"/>
</dbReference>
<dbReference type="Gene3D" id="3.60.15.10">
    <property type="entry name" value="Ribonuclease Z/Hydroxyacylglutathione hydrolase-like"/>
    <property type="match status" value="2"/>
</dbReference>
<keyword evidence="9 13" id="KW-0378">Hydrolase</keyword>
<dbReference type="GO" id="GO:0005739">
    <property type="term" value="C:mitochondrion"/>
    <property type="evidence" value="ECO:0007669"/>
    <property type="project" value="TreeGrafter"/>
</dbReference>
<dbReference type="EMBL" id="CP119878">
    <property type="protein sequence ID" value="WFD34689.1"/>
    <property type="molecule type" value="Genomic_DNA"/>
</dbReference>
<comment type="cofactor">
    <cofactor evidence="2">
        <name>Zn(2+)</name>
        <dbReference type="ChEBI" id="CHEBI:29105"/>
    </cofactor>
</comment>
<comment type="catalytic activity">
    <reaction evidence="1">
        <text>Endonucleolytic cleavage of RNA, removing extra 3' nucleotides from tRNA precursor, generating 3' termini of tRNAs. A 3'-hydroxy group is left at the tRNA terminus and a 5'-phosphoryl group is left at the trailer molecule.</text>
        <dbReference type="EC" id="3.1.26.11"/>
    </reaction>
</comment>
<evidence type="ECO:0000256" key="5">
    <source>
        <dbReference type="ARBA" id="ARBA00022694"/>
    </source>
</evidence>
<evidence type="ECO:0000256" key="6">
    <source>
        <dbReference type="ARBA" id="ARBA00022722"/>
    </source>
</evidence>
<dbReference type="InterPro" id="IPR047151">
    <property type="entry name" value="RNZ2-like"/>
</dbReference>
<evidence type="ECO:0000256" key="10">
    <source>
        <dbReference type="ARBA" id="ARBA00022833"/>
    </source>
</evidence>
<dbReference type="SUPFAM" id="SSF56281">
    <property type="entry name" value="Metallo-hydrolase/oxidoreductase"/>
    <property type="match status" value="2"/>
</dbReference>
<dbReference type="EC" id="3.1.26.11" evidence="4"/>
<name>A0AAF0ET80_9BASI</name>
<dbReference type="Proteomes" id="UP001219933">
    <property type="component" value="Chromosome 2"/>
</dbReference>
<dbReference type="Pfam" id="PF13691">
    <property type="entry name" value="Lactamase_B_4"/>
    <property type="match status" value="1"/>
</dbReference>
<evidence type="ECO:0000256" key="8">
    <source>
        <dbReference type="ARBA" id="ARBA00022759"/>
    </source>
</evidence>
<dbReference type="GO" id="GO:0046872">
    <property type="term" value="F:metal ion binding"/>
    <property type="evidence" value="ECO:0007669"/>
    <property type="project" value="UniProtKB-KW"/>
</dbReference>
<evidence type="ECO:0000256" key="4">
    <source>
        <dbReference type="ARBA" id="ARBA00012477"/>
    </source>
</evidence>
<dbReference type="InterPro" id="IPR001279">
    <property type="entry name" value="Metallo-B-lactamas"/>
</dbReference>
<gene>
    <name evidence="13" type="ORF">MCUN1_001530</name>
</gene>
<evidence type="ECO:0000256" key="1">
    <source>
        <dbReference type="ARBA" id="ARBA00000402"/>
    </source>
</evidence>
<evidence type="ECO:0000313" key="14">
    <source>
        <dbReference type="Proteomes" id="UP001219933"/>
    </source>
</evidence>
<dbReference type="SMART" id="SM00849">
    <property type="entry name" value="Lactamase_B"/>
    <property type="match status" value="1"/>
</dbReference>
<evidence type="ECO:0000256" key="9">
    <source>
        <dbReference type="ARBA" id="ARBA00022801"/>
    </source>
</evidence>
<keyword evidence="5" id="KW-0819">tRNA processing</keyword>
<protein>
    <recommendedName>
        <fullName evidence="4">ribonuclease Z</fullName>
        <ecNumber evidence="4">3.1.26.11</ecNumber>
    </recommendedName>
</protein>
<evidence type="ECO:0000313" key="13">
    <source>
        <dbReference type="EMBL" id="WFD34689.1"/>
    </source>
</evidence>
<feature type="domain" description="Metallo-beta-lactamase" evidence="12">
    <location>
        <begin position="518"/>
        <end position="722"/>
    </location>
</feature>
<dbReference type="Pfam" id="PF20976">
    <property type="entry name" value="Pop8"/>
    <property type="match status" value="1"/>
</dbReference>
<evidence type="ECO:0000256" key="7">
    <source>
        <dbReference type="ARBA" id="ARBA00022723"/>
    </source>
</evidence>